<feature type="non-terminal residue" evidence="1">
    <location>
        <position position="50"/>
    </location>
</feature>
<evidence type="ECO:0000313" key="1">
    <source>
        <dbReference type="EMBL" id="SVA97984.1"/>
    </source>
</evidence>
<dbReference type="SUPFAM" id="SSF55469">
    <property type="entry name" value="FMN-dependent nitroreductase-like"/>
    <property type="match status" value="1"/>
</dbReference>
<accession>A0A382A9D1</accession>
<dbReference type="AlphaFoldDB" id="A0A382A9D1"/>
<proteinExistence type="predicted"/>
<dbReference type="GO" id="GO:0016491">
    <property type="term" value="F:oxidoreductase activity"/>
    <property type="evidence" value="ECO:0007669"/>
    <property type="project" value="InterPro"/>
</dbReference>
<dbReference type="Gene3D" id="3.40.109.10">
    <property type="entry name" value="NADH Oxidase"/>
    <property type="match status" value="1"/>
</dbReference>
<sequence>MPFKPLQFTPLPDDEMIQRSSTFREQLATRRSVRHFSTKEVPMEVINNVV</sequence>
<organism evidence="1">
    <name type="scientific">marine metagenome</name>
    <dbReference type="NCBI Taxonomy" id="408172"/>
    <lineage>
        <taxon>unclassified sequences</taxon>
        <taxon>metagenomes</taxon>
        <taxon>ecological metagenomes</taxon>
    </lineage>
</organism>
<dbReference type="EMBL" id="UINC01024415">
    <property type="protein sequence ID" value="SVA97984.1"/>
    <property type="molecule type" value="Genomic_DNA"/>
</dbReference>
<reference evidence="1" key="1">
    <citation type="submission" date="2018-05" db="EMBL/GenBank/DDBJ databases">
        <authorList>
            <person name="Lanie J.A."/>
            <person name="Ng W.-L."/>
            <person name="Kazmierczak K.M."/>
            <person name="Andrzejewski T.M."/>
            <person name="Davidsen T.M."/>
            <person name="Wayne K.J."/>
            <person name="Tettelin H."/>
            <person name="Glass J.I."/>
            <person name="Rusch D."/>
            <person name="Podicherti R."/>
            <person name="Tsui H.-C.T."/>
            <person name="Winkler M.E."/>
        </authorList>
    </citation>
    <scope>NUCLEOTIDE SEQUENCE</scope>
</reference>
<gene>
    <name evidence="1" type="ORF">METZ01_LOCUS150838</name>
</gene>
<dbReference type="InterPro" id="IPR000415">
    <property type="entry name" value="Nitroreductase-like"/>
</dbReference>
<protein>
    <recommendedName>
        <fullName evidence="2">Nitroreductase domain-containing protein</fullName>
    </recommendedName>
</protein>
<name>A0A382A9D1_9ZZZZ</name>
<evidence type="ECO:0008006" key="2">
    <source>
        <dbReference type="Google" id="ProtNLM"/>
    </source>
</evidence>